<evidence type="ECO:0000256" key="4">
    <source>
        <dbReference type="ARBA" id="ARBA00022729"/>
    </source>
</evidence>
<sequence length="519" mass="58260">MKTTFLPAWVLCFWVLVLSPTSAYSAPLKALVRGLPDQPKQLHPHYFGGSPGAQVLKDLYEGLMVQNHSGEPVPGMAAKVEISPDGKTYRFTMREGIRWSDGSAVTADDFVRSFRALADPETRATYRWYLKTGQFSGADEALAGNIEALGVKAENNQLVLQLRQPVPYILELLTFPSFLPVAKQHNPGKPVSNGPYTLSSETPGKTIKLKKNPHYYNKEQVAINEVVYQIQPDEMQVLEAFREGRMDITSHLTAAARLKARTEQLRRTMENQSLVTTMLVPNQKHPLLANTDFRKALSLALDRTALVNSNYPDSLVRPACSFTAPLTRGFSPDPKNCYLLLNSADRNHQASSYLKKSGVKPGKVTLTVTTTTKYGSDHLLNQMVAQWQAILGIQVQVRLLDWRGFTRALSDKDYQLALFSWLAGYNDATAFLLPLQNEKGFGPFVNPDYQKQLELAAQQISQADRLPYYQQAETILAQQLPVIPVIHPTFVQLVKPRVEGFYTSNPEGWVHTRYLRLLR</sequence>
<gene>
    <name evidence="6" type="ORF">NX720_24845</name>
</gene>
<dbReference type="Gene3D" id="3.40.190.10">
    <property type="entry name" value="Periplasmic binding protein-like II"/>
    <property type="match status" value="1"/>
</dbReference>
<dbReference type="Gene3D" id="3.10.105.10">
    <property type="entry name" value="Dipeptide-binding Protein, Domain 3"/>
    <property type="match status" value="1"/>
</dbReference>
<dbReference type="EMBL" id="CP103300">
    <property type="protein sequence ID" value="UYM15999.1"/>
    <property type="molecule type" value="Genomic_DNA"/>
</dbReference>
<dbReference type="RefSeq" id="WP_262598279.1">
    <property type="nucleotide sequence ID" value="NZ_CP103300.1"/>
</dbReference>
<dbReference type="Proteomes" id="UP001163255">
    <property type="component" value="Chromosome"/>
</dbReference>
<feature type="domain" description="Solute-binding protein family 5" evidence="5">
    <location>
        <begin position="71"/>
        <end position="440"/>
    </location>
</feature>
<organism evidence="6 7">
    <name type="scientific">Endozoicomonas euniceicola</name>
    <dbReference type="NCBI Taxonomy" id="1234143"/>
    <lineage>
        <taxon>Bacteria</taxon>
        <taxon>Pseudomonadati</taxon>
        <taxon>Pseudomonadota</taxon>
        <taxon>Gammaproteobacteria</taxon>
        <taxon>Oceanospirillales</taxon>
        <taxon>Endozoicomonadaceae</taxon>
        <taxon>Endozoicomonas</taxon>
    </lineage>
</organism>
<dbReference type="Gene3D" id="3.90.76.10">
    <property type="entry name" value="Dipeptide-binding Protein, Domain 1"/>
    <property type="match status" value="1"/>
</dbReference>
<proteinExistence type="inferred from homology"/>
<dbReference type="PIRSF" id="PIRSF002741">
    <property type="entry name" value="MppA"/>
    <property type="match status" value="1"/>
</dbReference>
<comment type="similarity">
    <text evidence="2">Belongs to the bacterial solute-binding protein 5 family.</text>
</comment>
<evidence type="ECO:0000259" key="5">
    <source>
        <dbReference type="Pfam" id="PF00496"/>
    </source>
</evidence>
<reference evidence="6" key="1">
    <citation type="submission" date="2022-10" db="EMBL/GenBank/DDBJ databases">
        <title>Completed Genome Sequence of two octocoral isolated bacterium, Endozoicomonas euniceicola EF212T and Endozoicomonas gorgoniicola PS125T.</title>
        <authorList>
            <person name="Chiou Y.-J."/>
            <person name="Chen Y.-H."/>
        </authorList>
    </citation>
    <scope>NUCLEOTIDE SEQUENCE</scope>
    <source>
        <strain evidence="6">EF212</strain>
    </source>
</reference>
<keyword evidence="7" id="KW-1185">Reference proteome</keyword>
<dbReference type="PANTHER" id="PTHR30290:SF10">
    <property type="entry name" value="PERIPLASMIC OLIGOPEPTIDE-BINDING PROTEIN-RELATED"/>
    <property type="match status" value="1"/>
</dbReference>
<accession>A0ABY6GUD2</accession>
<evidence type="ECO:0000256" key="2">
    <source>
        <dbReference type="ARBA" id="ARBA00005695"/>
    </source>
</evidence>
<dbReference type="InterPro" id="IPR000914">
    <property type="entry name" value="SBP_5_dom"/>
</dbReference>
<comment type="subcellular location">
    <subcellularLocation>
        <location evidence="1">Cell envelope</location>
    </subcellularLocation>
</comment>
<protein>
    <submittedName>
        <fullName evidence="6">Peptide ABC transporter substrate-binding protein</fullName>
    </submittedName>
</protein>
<dbReference type="Pfam" id="PF00496">
    <property type="entry name" value="SBP_bac_5"/>
    <property type="match status" value="1"/>
</dbReference>
<dbReference type="InterPro" id="IPR030678">
    <property type="entry name" value="Peptide/Ni-bd"/>
</dbReference>
<evidence type="ECO:0000256" key="1">
    <source>
        <dbReference type="ARBA" id="ARBA00004196"/>
    </source>
</evidence>
<evidence type="ECO:0000256" key="3">
    <source>
        <dbReference type="ARBA" id="ARBA00022448"/>
    </source>
</evidence>
<dbReference type="InterPro" id="IPR039424">
    <property type="entry name" value="SBP_5"/>
</dbReference>
<keyword evidence="3" id="KW-0813">Transport</keyword>
<dbReference type="PANTHER" id="PTHR30290">
    <property type="entry name" value="PERIPLASMIC BINDING COMPONENT OF ABC TRANSPORTER"/>
    <property type="match status" value="1"/>
</dbReference>
<name>A0ABY6GUD2_9GAMM</name>
<dbReference type="SUPFAM" id="SSF53850">
    <property type="entry name" value="Periplasmic binding protein-like II"/>
    <property type="match status" value="1"/>
</dbReference>
<evidence type="ECO:0000313" key="7">
    <source>
        <dbReference type="Proteomes" id="UP001163255"/>
    </source>
</evidence>
<dbReference type="CDD" id="cd08504">
    <property type="entry name" value="PBP2_OppA"/>
    <property type="match status" value="1"/>
</dbReference>
<evidence type="ECO:0000313" key="6">
    <source>
        <dbReference type="EMBL" id="UYM15999.1"/>
    </source>
</evidence>
<keyword evidence="4" id="KW-0732">Signal</keyword>